<name>A0AAF0YC56_9TREE</name>
<evidence type="ECO:0000313" key="3">
    <source>
        <dbReference type="Proteomes" id="UP000827549"/>
    </source>
</evidence>
<dbReference type="RefSeq" id="XP_062630046.1">
    <property type="nucleotide sequence ID" value="XM_062774062.1"/>
</dbReference>
<dbReference type="AlphaFoldDB" id="A0AAF0YC56"/>
<accession>A0AAF0YC56</accession>
<protein>
    <submittedName>
        <fullName evidence="2">Uncharacterized protein</fullName>
    </submittedName>
</protein>
<evidence type="ECO:0000256" key="1">
    <source>
        <dbReference type="SAM" id="MobiDB-lite"/>
    </source>
</evidence>
<feature type="compositionally biased region" description="Low complexity" evidence="1">
    <location>
        <begin position="42"/>
        <end position="52"/>
    </location>
</feature>
<organism evidence="2 3">
    <name type="scientific">Vanrija pseudolonga</name>
    <dbReference type="NCBI Taxonomy" id="143232"/>
    <lineage>
        <taxon>Eukaryota</taxon>
        <taxon>Fungi</taxon>
        <taxon>Dikarya</taxon>
        <taxon>Basidiomycota</taxon>
        <taxon>Agaricomycotina</taxon>
        <taxon>Tremellomycetes</taxon>
        <taxon>Trichosporonales</taxon>
        <taxon>Trichosporonaceae</taxon>
        <taxon>Vanrija</taxon>
    </lineage>
</organism>
<keyword evidence="3" id="KW-1185">Reference proteome</keyword>
<proteinExistence type="predicted"/>
<dbReference type="GeneID" id="87810714"/>
<evidence type="ECO:0000313" key="2">
    <source>
        <dbReference type="EMBL" id="WOO84020.1"/>
    </source>
</evidence>
<sequence length="154" mass="15847">MLEARPRAMTDPDTGLKAKLAALQTLDTAPSPRPGKLELVSPTTPGTPATCTPKPPIRVGFVAHVDPPAEIAEGVERSSIPRTVASVADAVRCLQAYAGTGRDYPVRVLTAYGRNALAAGGSAEGVLSALGEIAAEVHVAPGVLELVRANLHLV</sequence>
<feature type="region of interest" description="Disordered" evidence="1">
    <location>
        <begin position="26"/>
        <end position="52"/>
    </location>
</feature>
<gene>
    <name evidence="2" type="ORF">LOC62_05G007542</name>
</gene>
<reference evidence="2" key="1">
    <citation type="submission" date="2023-10" db="EMBL/GenBank/DDBJ databases">
        <authorList>
            <person name="Noh H."/>
        </authorList>
    </citation>
    <scope>NUCLEOTIDE SEQUENCE</scope>
    <source>
        <strain evidence="2">DUCC4014</strain>
    </source>
</reference>
<dbReference type="EMBL" id="CP086718">
    <property type="protein sequence ID" value="WOO84020.1"/>
    <property type="molecule type" value="Genomic_DNA"/>
</dbReference>
<dbReference type="Proteomes" id="UP000827549">
    <property type="component" value="Chromosome 5"/>
</dbReference>